<evidence type="ECO:0000313" key="4">
    <source>
        <dbReference type="Proteomes" id="UP001327560"/>
    </source>
</evidence>
<evidence type="ECO:0000256" key="2">
    <source>
        <dbReference type="SAM" id="MobiDB-lite"/>
    </source>
</evidence>
<evidence type="ECO:0000256" key="1">
    <source>
        <dbReference type="RuleBase" id="RU369104"/>
    </source>
</evidence>
<dbReference type="PANTHER" id="PTHR11514:SF43">
    <property type="entry name" value="TRANSCRIPTION FACTOR MYC2"/>
    <property type="match status" value="1"/>
</dbReference>
<keyword evidence="1" id="KW-0539">Nucleus</keyword>
<dbReference type="InterPro" id="IPR045084">
    <property type="entry name" value="AIB/MYC-like"/>
</dbReference>
<dbReference type="EMBL" id="CP136892">
    <property type="protein sequence ID" value="WOL00177.1"/>
    <property type="molecule type" value="Genomic_DNA"/>
</dbReference>
<dbReference type="GO" id="GO:0000976">
    <property type="term" value="F:transcription cis-regulatory region binding"/>
    <property type="evidence" value="ECO:0007669"/>
    <property type="project" value="TreeGrafter"/>
</dbReference>
<sequence>MAPCERARQAKVFGIQTMIPPLSRSRTPSCLPLALLRSPFQSHRTKLTATIARARRRRILALSCKSSNPTTMMVKTFGCEFLGTADSNHSNLEPSLQELESSRPAKLEKRPRKHGRKPTNGREEPLNHIEVELQRREKLNQRSRIQQS</sequence>
<dbReference type="PANTHER" id="PTHR11514">
    <property type="entry name" value="MYC"/>
    <property type="match status" value="1"/>
</dbReference>
<feature type="compositionally biased region" description="Basic and acidic residues" evidence="2">
    <location>
        <begin position="120"/>
        <end position="140"/>
    </location>
</feature>
<feature type="region of interest" description="Disordered" evidence="2">
    <location>
        <begin position="90"/>
        <end position="148"/>
    </location>
</feature>
<dbReference type="GO" id="GO:0005634">
    <property type="term" value="C:nucleus"/>
    <property type="evidence" value="ECO:0007669"/>
    <property type="project" value="UniProtKB-SubCell"/>
</dbReference>
<organism evidence="3 4">
    <name type="scientific">Canna indica</name>
    <name type="common">Indian-shot</name>
    <dbReference type="NCBI Taxonomy" id="4628"/>
    <lineage>
        <taxon>Eukaryota</taxon>
        <taxon>Viridiplantae</taxon>
        <taxon>Streptophyta</taxon>
        <taxon>Embryophyta</taxon>
        <taxon>Tracheophyta</taxon>
        <taxon>Spermatophyta</taxon>
        <taxon>Magnoliopsida</taxon>
        <taxon>Liliopsida</taxon>
        <taxon>Zingiberales</taxon>
        <taxon>Cannaceae</taxon>
        <taxon>Canna</taxon>
    </lineage>
</organism>
<keyword evidence="4" id="KW-1185">Reference proteome</keyword>
<evidence type="ECO:0000313" key="3">
    <source>
        <dbReference type="EMBL" id="WOL00177.1"/>
    </source>
</evidence>
<gene>
    <name evidence="3" type="ORF">Cni_G08890</name>
</gene>
<feature type="compositionally biased region" description="Basic residues" evidence="2">
    <location>
        <begin position="109"/>
        <end position="119"/>
    </location>
</feature>
<reference evidence="3 4" key="1">
    <citation type="submission" date="2023-10" db="EMBL/GenBank/DDBJ databases">
        <title>Chromosome-scale genome assembly provides insights into flower coloration mechanisms of Canna indica.</title>
        <authorList>
            <person name="Li C."/>
        </authorList>
    </citation>
    <scope>NUCLEOTIDE SEQUENCE [LARGE SCALE GENOMIC DNA]</scope>
    <source>
        <tissue evidence="3">Flower</tissue>
    </source>
</reference>
<keyword evidence="1" id="KW-0805">Transcription regulation</keyword>
<keyword evidence="1" id="KW-0804">Transcription</keyword>
<comment type="subcellular location">
    <subcellularLocation>
        <location evidence="1">Nucleus</location>
    </subcellularLocation>
</comment>
<protein>
    <recommendedName>
        <fullName evidence="1">Transcription factor</fullName>
        <shortName evidence="1">bHLH transcription factor</shortName>
    </recommendedName>
    <alternativeName>
        <fullName evidence="1">Basic helix-loop-helix protein</fullName>
    </alternativeName>
</protein>
<dbReference type="Proteomes" id="UP001327560">
    <property type="component" value="Chromosome 3"/>
</dbReference>
<accession>A0AAQ3K1P3</accession>
<name>A0AAQ3K1P3_9LILI</name>
<dbReference type="GO" id="GO:0003700">
    <property type="term" value="F:DNA-binding transcription factor activity"/>
    <property type="evidence" value="ECO:0007669"/>
    <property type="project" value="InterPro"/>
</dbReference>
<dbReference type="AlphaFoldDB" id="A0AAQ3K1P3"/>
<proteinExistence type="predicted"/>